<gene>
    <name evidence="1" type="ORF">VB854_25665</name>
</gene>
<name>A0ABU5U5S5_9CYAN</name>
<reference evidence="1 2" key="1">
    <citation type="submission" date="2023-12" db="EMBL/GenBank/DDBJ databases">
        <title>Baltic Sea Cyanobacteria.</title>
        <authorList>
            <person name="Delbaje E."/>
            <person name="Fewer D.P."/>
            <person name="Shishido T.K."/>
        </authorList>
    </citation>
    <scope>NUCLEOTIDE SEQUENCE [LARGE SCALE GENOMIC DNA]</scope>
    <source>
        <strain evidence="1 2">CCNP 1315</strain>
    </source>
</reference>
<dbReference type="Proteomes" id="UP001301728">
    <property type="component" value="Unassembled WGS sequence"/>
</dbReference>
<keyword evidence="2" id="KW-1185">Reference proteome</keyword>
<proteinExistence type="predicted"/>
<dbReference type="RefSeq" id="WP_323272791.1">
    <property type="nucleotide sequence ID" value="NZ_JAYGHT010000164.1"/>
</dbReference>
<evidence type="ECO:0000313" key="1">
    <source>
        <dbReference type="EMBL" id="MEA5522330.1"/>
    </source>
</evidence>
<accession>A0ABU5U5S5</accession>
<comment type="caution">
    <text evidence="1">The sequence shown here is derived from an EMBL/GenBank/DDBJ whole genome shotgun (WGS) entry which is preliminary data.</text>
</comment>
<organism evidence="1 2">
    <name type="scientific">Limnoraphis robusta CCNP1315</name>
    <dbReference type="NCBI Taxonomy" id="3110306"/>
    <lineage>
        <taxon>Bacteria</taxon>
        <taxon>Bacillati</taxon>
        <taxon>Cyanobacteriota</taxon>
        <taxon>Cyanophyceae</taxon>
        <taxon>Oscillatoriophycideae</taxon>
        <taxon>Oscillatoriales</taxon>
        <taxon>Sirenicapillariaceae</taxon>
        <taxon>Limnoraphis</taxon>
    </lineage>
</organism>
<dbReference type="EMBL" id="JAYGHT010000164">
    <property type="protein sequence ID" value="MEA5522330.1"/>
    <property type="molecule type" value="Genomic_DNA"/>
</dbReference>
<protein>
    <submittedName>
        <fullName evidence="1">Uncharacterized protein</fullName>
    </submittedName>
</protein>
<evidence type="ECO:0000313" key="2">
    <source>
        <dbReference type="Proteomes" id="UP001301728"/>
    </source>
</evidence>
<sequence>MRPKIKDQVAWQQAELLKQPALIRLLRHIEEKLGKPGWEEADPNTEMPYPGYRLGVEYNNQKLSLDTWELCYQVCFKNYQLTHAPQESQEVEIDTSLIDQTGDVDWTRIDEKARMIIDQFFDNLSNEVGQS</sequence>